<dbReference type="RefSeq" id="WP_090632587.1">
    <property type="nucleotide sequence ID" value="NZ_FOQO01000019.1"/>
</dbReference>
<dbReference type="Proteomes" id="UP000198670">
    <property type="component" value="Unassembled WGS sequence"/>
</dbReference>
<dbReference type="STRING" id="1477437.SAMN05444682_1192"/>
<dbReference type="PANTHER" id="PTHR12110">
    <property type="entry name" value="HYDROXYPYRUVATE ISOMERASE"/>
    <property type="match status" value="1"/>
</dbReference>
<dbReference type="PANTHER" id="PTHR12110:SF41">
    <property type="entry name" value="INOSOSE DEHYDRATASE"/>
    <property type="match status" value="1"/>
</dbReference>
<dbReference type="Gene3D" id="3.20.20.150">
    <property type="entry name" value="Divalent-metal-dependent TIM barrel enzymes"/>
    <property type="match status" value="1"/>
</dbReference>
<protein>
    <submittedName>
        <fullName evidence="2">Sugar phosphate isomerase/epimerase</fullName>
    </submittedName>
</protein>
<dbReference type="AlphaFoldDB" id="A0A1I3VRV5"/>
<proteinExistence type="predicted"/>
<dbReference type="EMBL" id="FOQO01000019">
    <property type="protein sequence ID" value="SFJ96901.1"/>
    <property type="molecule type" value="Genomic_DNA"/>
</dbReference>
<organism evidence="2 3">
    <name type="scientific">Parapedobacter indicus</name>
    <dbReference type="NCBI Taxonomy" id="1477437"/>
    <lineage>
        <taxon>Bacteria</taxon>
        <taxon>Pseudomonadati</taxon>
        <taxon>Bacteroidota</taxon>
        <taxon>Sphingobacteriia</taxon>
        <taxon>Sphingobacteriales</taxon>
        <taxon>Sphingobacteriaceae</taxon>
        <taxon>Parapedobacter</taxon>
    </lineage>
</organism>
<dbReference type="InterPro" id="IPR006311">
    <property type="entry name" value="TAT_signal"/>
</dbReference>
<accession>A0A1I3VRV5</accession>
<dbReference type="PROSITE" id="PS51318">
    <property type="entry name" value="TAT"/>
    <property type="match status" value="1"/>
</dbReference>
<dbReference type="OrthoDB" id="9798407at2"/>
<dbReference type="InterPro" id="IPR013022">
    <property type="entry name" value="Xyl_isomerase-like_TIM-brl"/>
</dbReference>
<dbReference type="SUPFAM" id="SSF51658">
    <property type="entry name" value="Xylose isomerase-like"/>
    <property type="match status" value="1"/>
</dbReference>
<dbReference type="InterPro" id="IPR050312">
    <property type="entry name" value="IolE/XylAMocC-like"/>
</dbReference>
<dbReference type="InterPro" id="IPR036237">
    <property type="entry name" value="Xyl_isomerase-like_sf"/>
</dbReference>
<dbReference type="Pfam" id="PF01261">
    <property type="entry name" value="AP_endonuc_2"/>
    <property type="match status" value="1"/>
</dbReference>
<evidence type="ECO:0000313" key="3">
    <source>
        <dbReference type="Proteomes" id="UP000198670"/>
    </source>
</evidence>
<evidence type="ECO:0000259" key="1">
    <source>
        <dbReference type="Pfam" id="PF01261"/>
    </source>
</evidence>
<gene>
    <name evidence="2" type="ORF">SAMN05444682_1192</name>
</gene>
<dbReference type="GO" id="GO:0016853">
    <property type="term" value="F:isomerase activity"/>
    <property type="evidence" value="ECO:0007669"/>
    <property type="project" value="UniProtKB-KW"/>
</dbReference>
<feature type="domain" description="Xylose isomerase-like TIM barrel" evidence="1">
    <location>
        <begin position="62"/>
        <end position="288"/>
    </location>
</feature>
<keyword evidence="3" id="KW-1185">Reference proteome</keyword>
<keyword evidence="2" id="KW-0413">Isomerase</keyword>
<evidence type="ECO:0000313" key="2">
    <source>
        <dbReference type="EMBL" id="SFJ96901.1"/>
    </source>
</evidence>
<dbReference type="PROSITE" id="PS51257">
    <property type="entry name" value="PROKAR_LIPOPROTEIN"/>
    <property type="match status" value="1"/>
</dbReference>
<sequence length="326" mass="36523">MTFNRRTFLKQAGLGVAAAYVTPSFLSCTSEQPHKAPLTEIGLQLYTLRDQLADDATSTLTRIAEIGYNHVETFGAETDANGQIQFWGLNLGDLSTQLQANGLKSYSGHYDLSEFLTPENGDEEALKIYLDTAAALGQKYVIVPIPPMLLIDKMTADHYHFMADQLNKGGALAAKSGLKIGYHNHFWEFRTLEDGSKGLDILLDNTEKDLVVFELDLFWSEKSGMDSAAYFEKHPGRFPLWHIKDMDKSNTATVTGPDYDQKPVMEIISAITYAEVGTGSIDFKKIMAEEETAGLQYVFVEQDVIRIDPYESIEKSYRYVKTELLK</sequence>
<reference evidence="2 3" key="1">
    <citation type="submission" date="2016-10" db="EMBL/GenBank/DDBJ databases">
        <authorList>
            <person name="de Groot N.N."/>
        </authorList>
    </citation>
    <scope>NUCLEOTIDE SEQUENCE [LARGE SCALE GENOMIC DNA]</scope>
    <source>
        <strain evidence="2 3">RK1</strain>
    </source>
</reference>
<name>A0A1I3VRV5_9SPHI</name>